<keyword evidence="1" id="KW-0378">Hydrolase</keyword>
<proteinExistence type="predicted"/>
<gene>
    <name evidence="2" type="ordered locus">Acid_1005</name>
</gene>
<organism evidence="2">
    <name type="scientific">Solibacter usitatus (strain Ellin6076)</name>
    <dbReference type="NCBI Taxonomy" id="234267"/>
    <lineage>
        <taxon>Bacteria</taxon>
        <taxon>Pseudomonadati</taxon>
        <taxon>Acidobacteriota</taxon>
        <taxon>Terriglobia</taxon>
        <taxon>Bryobacterales</taxon>
        <taxon>Solibacteraceae</taxon>
        <taxon>Candidatus Solibacter</taxon>
    </lineage>
</organism>
<dbReference type="Gene3D" id="3.40.50.1820">
    <property type="entry name" value="alpha/beta hydrolase"/>
    <property type="match status" value="1"/>
</dbReference>
<dbReference type="SUPFAM" id="SSF53474">
    <property type="entry name" value="alpha/beta-Hydrolases"/>
    <property type="match status" value="1"/>
</dbReference>
<dbReference type="GO" id="GO:0004553">
    <property type="term" value="F:hydrolase activity, hydrolyzing O-glycosyl compounds"/>
    <property type="evidence" value="ECO:0007669"/>
    <property type="project" value="TreeGrafter"/>
</dbReference>
<dbReference type="OrthoDB" id="128799at2"/>
<accession>Q02AB9</accession>
<evidence type="ECO:0000256" key="1">
    <source>
        <dbReference type="ARBA" id="ARBA00022801"/>
    </source>
</evidence>
<dbReference type="InterPro" id="IPR052382">
    <property type="entry name" value="ABHD10_acyl-thioesterase"/>
</dbReference>
<sequence>MNRILYLHGFASSPASSKARFFAQYLRDRGATVDIPDLAAGDFENLTLTSQLEVIERAAAGEPAVLIGSSMGGYLAAIYAQYHPEVARLILLAPAFCFARRWAERLGEKAMAEWRDAGTINVFHYGENRARSLAYSLFEDARQFPDYPDVRQPALIFHGKHDDIVPAQFSVEFAATHPNARLEIVDSGHELINVLDYMAPKVGEFLLTD</sequence>
<dbReference type="ESTHER" id="solue-q02ab9">
    <property type="family name" value="abh_upf00227"/>
</dbReference>
<dbReference type="Pfam" id="PF05728">
    <property type="entry name" value="UPF0227"/>
    <property type="match status" value="1"/>
</dbReference>
<dbReference type="InterPro" id="IPR029058">
    <property type="entry name" value="AB_hydrolase_fold"/>
</dbReference>
<dbReference type="EMBL" id="CP000473">
    <property type="protein sequence ID" value="ABJ82003.1"/>
    <property type="molecule type" value="Genomic_DNA"/>
</dbReference>
<dbReference type="eggNOG" id="COG1073">
    <property type="taxonomic scope" value="Bacteria"/>
</dbReference>
<evidence type="ECO:0008006" key="3">
    <source>
        <dbReference type="Google" id="ProtNLM"/>
    </source>
</evidence>
<dbReference type="HOGENOM" id="CLU_090601_0_0_0"/>
<dbReference type="PANTHER" id="PTHR16138:SF7">
    <property type="entry name" value="PALMITOYL-PROTEIN THIOESTERASE ABHD10, MITOCHONDRIAL"/>
    <property type="match status" value="1"/>
</dbReference>
<evidence type="ECO:0000313" key="2">
    <source>
        <dbReference type="EMBL" id="ABJ82003.1"/>
    </source>
</evidence>
<dbReference type="InterPro" id="IPR008886">
    <property type="entry name" value="UPF0227/Esterase_YqiA"/>
</dbReference>
<dbReference type="PANTHER" id="PTHR16138">
    <property type="entry name" value="MYCOPHENOLIC ACID ACYL-GLUCURONIDE ESTERASE, MITOCHONDRIAL"/>
    <property type="match status" value="1"/>
</dbReference>
<dbReference type="AlphaFoldDB" id="Q02AB9"/>
<dbReference type="KEGG" id="sus:Acid_1005"/>
<protein>
    <recommendedName>
        <fullName evidence="3">Esterase</fullName>
    </recommendedName>
</protein>
<name>Q02AB9_SOLUE</name>
<dbReference type="STRING" id="234267.Acid_1005"/>
<reference evidence="2" key="1">
    <citation type="submission" date="2006-10" db="EMBL/GenBank/DDBJ databases">
        <title>Complete sequence of Solibacter usitatus Ellin6076.</title>
        <authorList>
            <consortium name="US DOE Joint Genome Institute"/>
            <person name="Copeland A."/>
            <person name="Lucas S."/>
            <person name="Lapidus A."/>
            <person name="Barry K."/>
            <person name="Detter J.C."/>
            <person name="Glavina del Rio T."/>
            <person name="Hammon N."/>
            <person name="Israni S."/>
            <person name="Dalin E."/>
            <person name="Tice H."/>
            <person name="Pitluck S."/>
            <person name="Thompson L.S."/>
            <person name="Brettin T."/>
            <person name="Bruce D."/>
            <person name="Han C."/>
            <person name="Tapia R."/>
            <person name="Gilna P."/>
            <person name="Schmutz J."/>
            <person name="Larimer F."/>
            <person name="Land M."/>
            <person name="Hauser L."/>
            <person name="Kyrpides N."/>
            <person name="Mikhailova N."/>
            <person name="Janssen P.H."/>
            <person name="Kuske C.R."/>
            <person name="Richardson P."/>
        </authorList>
    </citation>
    <scope>NUCLEOTIDE SEQUENCE</scope>
    <source>
        <strain evidence="2">Ellin6076</strain>
    </source>
</reference>
<dbReference type="InParanoid" id="Q02AB9"/>